<evidence type="ECO:0000313" key="2">
    <source>
        <dbReference type="EMBL" id="JAB69732.1"/>
    </source>
</evidence>
<accession>V5H5Z9</accession>
<protein>
    <submittedName>
        <fullName evidence="2">Putative secreted protein</fullName>
    </submittedName>
</protein>
<sequence>MEVKTFAFLQIAVFIFVGMQLFVALIDAANGDDELFTVQYCGMNCTKNEDGTWTECTGQKGGCKCYHESGKNDGLCLSTEYTDFSQYGEPSDTEIDAAMPQRTNIFSH</sequence>
<proteinExistence type="evidence at transcript level"/>
<dbReference type="EMBL" id="GANP01014736">
    <property type="protein sequence ID" value="JAB69732.1"/>
    <property type="molecule type" value="mRNA"/>
</dbReference>
<feature type="chain" id="PRO_5004735148" evidence="1">
    <location>
        <begin position="32"/>
        <end position="108"/>
    </location>
</feature>
<organism evidence="2">
    <name type="scientific">Ixodes ricinus</name>
    <name type="common">Common tick</name>
    <name type="synonym">Acarus ricinus</name>
    <dbReference type="NCBI Taxonomy" id="34613"/>
    <lineage>
        <taxon>Eukaryota</taxon>
        <taxon>Metazoa</taxon>
        <taxon>Ecdysozoa</taxon>
        <taxon>Arthropoda</taxon>
        <taxon>Chelicerata</taxon>
        <taxon>Arachnida</taxon>
        <taxon>Acari</taxon>
        <taxon>Parasitiformes</taxon>
        <taxon>Ixodida</taxon>
        <taxon>Ixodoidea</taxon>
        <taxon>Ixodidae</taxon>
        <taxon>Ixodinae</taxon>
        <taxon>Ixodes</taxon>
    </lineage>
</organism>
<evidence type="ECO:0000256" key="1">
    <source>
        <dbReference type="SAM" id="SignalP"/>
    </source>
</evidence>
<feature type="signal peptide" evidence="1">
    <location>
        <begin position="1"/>
        <end position="31"/>
    </location>
</feature>
<name>V5H5Z9_IXORI</name>
<dbReference type="AlphaFoldDB" id="V5H5Z9"/>
<reference evidence="2" key="1">
    <citation type="journal article" date="2015" name="Sci. Rep.">
        <title>Tissue- and time-dependent transcription in Ixodes ricinus salivary glands and midguts when blood feeding on the vertebrate host.</title>
        <authorList>
            <person name="Kotsyfakis M."/>
            <person name="Schwarz A."/>
            <person name="Erhart J."/>
            <person name="Ribeiro J.M."/>
        </authorList>
    </citation>
    <scope>NUCLEOTIDE SEQUENCE</scope>
    <source>
        <tissue evidence="2">Salivary gland and midgut</tissue>
    </source>
</reference>
<keyword evidence="1" id="KW-0732">Signal</keyword>